<dbReference type="Pfam" id="PF00933">
    <property type="entry name" value="Glyco_hydro_3"/>
    <property type="match status" value="1"/>
</dbReference>
<keyword evidence="2 4" id="KW-0378">Hydrolase</keyword>
<dbReference type="SUPFAM" id="SSF52279">
    <property type="entry name" value="Beta-D-glucan exohydrolase, C-terminal domain"/>
    <property type="match status" value="1"/>
</dbReference>
<evidence type="ECO:0000256" key="1">
    <source>
        <dbReference type="ARBA" id="ARBA00005336"/>
    </source>
</evidence>
<evidence type="ECO:0000313" key="5">
    <source>
        <dbReference type="Proteomes" id="UP001271723"/>
    </source>
</evidence>
<sequence>MSSNDHRDVRLPAGERATLLLRELTVEEKCHQLVSVMPWSLVRADGSDSDEAEQWLRNPPGHVAQLITDTPAKLAQLVGSIQRQAVERTRLGIPLLFHQEALSGFLAGGHMSFPTGTGLAAAWSPELVQEMTELIRRQMIRTGMRHALSPVMDVALDPRWGRVHETYGEDPYLAAALSVAFTRGLQGDDLRQGVLATGKHFLGYALPVGGVNTSAYEGGARQTRDLFAYPFEASIRLAGLRSVMNSYADVDGIPVGASREVLTDLLRGVLGFDGFVSSDYMTLDQLVERQRVADTPAEAACLAIAAGLDVEMPKPYGYGQVLAEEVGRGNADLADVDTSVWRVLRAKFELGLFENPYPAERIDVAAVAAEGTELSRELARRSVVLAKNDGILPLAGGVKVAVVGPHADAAKLQFATYTYAAWREATDAVLSGELGNMLGSDDVTGPWYKALVTPTDPEQLVHDRFGARSIAEELCDFAGQVRTEQGSTLTRSLGDDAVARAVKSAEDADVVVLALGGASLWFTGERTEGEASDTADISLPAAQTRLAEAVAATGKPLVAVLVQGRAYALPEVIRDAQAIVMASYGGPFGPRAIAEVLFGATNPSGKLPYSIPRHSGQVPVYHHQKAGSGYRNPLPPSVDQHYLDLEATPLYPFAHGLSYTDFTLDDLSHDARAATDGTIRITTTVTNTGPVTGATVVQLYVRVNSKGGVTRPTQQLAGFHRIEADPGDSHRVTFRLAAAQLGHTDATRAFAVEPARVDFFLGFDSDDRRLTGSFDLVGAPRELTGAQRAFLSEAVGERV</sequence>
<gene>
    <name evidence="4" type="ORF">PV517_31620</name>
</gene>
<dbReference type="InterPro" id="IPR013783">
    <property type="entry name" value="Ig-like_fold"/>
</dbReference>
<dbReference type="SMART" id="SM01217">
    <property type="entry name" value="Fn3_like"/>
    <property type="match status" value="1"/>
</dbReference>
<dbReference type="Pfam" id="PF01915">
    <property type="entry name" value="Glyco_hydro_3_C"/>
    <property type="match status" value="1"/>
</dbReference>
<evidence type="ECO:0000259" key="3">
    <source>
        <dbReference type="SMART" id="SM01217"/>
    </source>
</evidence>
<organism evidence="4 5">
    <name type="scientific">Streptomyces griseiscabiei</name>
    <dbReference type="NCBI Taxonomy" id="2993540"/>
    <lineage>
        <taxon>Bacteria</taxon>
        <taxon>Bacillati</taxon>
        <taxon>Actinomycetota</taxon>
        <taxon>Actinomycetes</taxon>
        <taxon>Kitasatosporales</taxon>
        <taxon>Streptomycetaceae</taxon>
        <taxon>Streptomyces</taxon>
    </lineage>
</organism>
<accession>A0ABU4LBR1</accession>
<dbReference type="PANTHER" id="PTHR42715">
    <property type="entry name" value="BETA-GLUCOSIDASE"/>
    <property type="match status" value="1"/>
</dbReference>
<dbReference type="PRINTS" id="PR00133">
    <property type="entry name" value="GLHYDRLASE3"/>
</dbReference>
<dbReference type="InterPro" id="IPR036881">
    <property type="entry name" value="Glyco_hydro_3_C_sf"/>
</dbReference>
<dbReference type="InterPro" id="IPR036962">
    <property type="entry name" value="Glyco_hydro_3_N_sf"/>
</dbReference>
<dbReference type="InterPro" id="IPR001764">
    <property type="entry name" value="Glyco_hydro_3_N"/>
</dbReference>
<comment type="similarity">
    <text evidence="1">Belongs to the glycosyl hydrolase 3 family.</text>
</comment>
<dbReference type="SUPFAM" id="SSF51445">
    <property type="entry name" value="(Trans)glycosidases"/>
    <property type="match status" value="1"/>
</dbReference>
<evidence type="ECO:0000256" key="2">
    <source>
        <dbReference type="ARBA" id="ARBA00022801"/>
    </source>
</evidence>
<dbReference type="EMBL" id="JARAVY010000014">
    <property type="protein sequence ID" value="MDX2913206.1"/>
    <property type="molecule type" value="Genomic_DNA"/>
</dbReference>
<evidence type="ECO:0000313" key="4">
    <source>
        <dbReference type="EMBL" id="MDX2913206.1"/>
    </source>
</evidence>
<dbReference type="RefSeq" id="WP_086758715.1">
    <property type="nucleotide sequence ID" value="NZ_JAGJBZ010000001.1"/>
</dbReference>
<dbReference type="InterPro" id="IPR017853">
    <property type="entry name" value="GH"/>
</dbReference>
<feature type="domain" description="Fibronectin type III-like" evidence="3">
    <location>
        <begin position="695"/>
        <end position="765"/>
    </location>
</feature>
<dbReference type="PANTHER" id="PTHR42715:SF10">
    <property type="entry name" value="BETA-GLUCOSIDASE"/>
    <property type="match status" value="1"/>
</dbReference>
<keyword evidence="5" id="KW-1185">Reference proteome</keyword>
<dbReference type="GO" id="GO:0016787">
    <property type="term" value="F:hydrolase activity"/>
    <property type="evidence" value="ECO:0007669"/>
    <property type="project" value="UniProtKB-KW"/>
</dbReference>
<dbReference type="InterPro" id="IPR002772">
    <property type="entry name" value="Glyco_hydro_3_C"/>
</dbReference>
<dbReference type="Proteomes" id="UP001271723">
    <property type="component" value="Unassembled WGS sequence"/>
</dbReference>
<comment type="caution">
    <text evidence="4">The sequence shown here is derived from an EMBL/GenBank/DDBJ whole genome shotgun (WGS) entry which is preliminary data.</text>
</comment>
<dbReference type="Gene3D" id="3.20.20.300">
    <property type="entry name" value="Glycoside hydrolase, family 3, N-terminal domain"/>
    <property type="match status" value="1"/>
</dbReference>
<dbReference type="Gene3D" id="2.60.40.10">
    <property type="entry name" value="Immunoglobulins"/>
    <property type="match status" value="1"/>
</dbReference>
<proteinExistence type="inferred from homology"/>
<reference evidence="4 5" key="1">
    <citation type="journal article" date="2023" name="Microb. Genom.">
        <title>Mesoterricola silvestris gen. nov., sp. nov., Mesoterricola sediminis sp. nov., Geothrix oryzae sp. nov., Geothrix edaphica sp. nov., Geothrix rubra sp. nov., and Geothrix limicola sp. nov., six novel members of Acidobacteriota isolated from soils.</title>
        <authorList>
            <person name="Weisberg A.J."/>
            <person name="Pearce E."/>
            <person name="Kramer C.G."/>
            <person name="Chang J.H."/>
            <person name="Clarke C.R."/>
        </authorList>
    </citation>
    <scope>NUCLEOTIDE SEQUENCE [LARGE SCALE GENOMIC DNA]</scope>
    <source>
        <strain evidence="4 5">NRRL_B-2795</strain>
    </source>
</reference>
<dbReference type="InterPro" id="IPR050288">
    <property type="entry name" value="Cellulose_deg_GH3"/>
</dbReference>
<protein>
    <submittedName>
        <fullName evidence="4">Glycoside hydrolase family 3 N-terminal domain-containing protein</fullName>
    </submittedName>
</protein>
<dbReference type="InterPro" id="IPR026891">
    <property type="entry name" value="Fn3-like"/>
</dbReference>
<dbReference type="Pfam" id="PF14310">
    <property type="entry name" value="Fn3-like"/>
    <property type="match status" value="1"/>
</dbReference>
<name>A0ABU4LBR1_9ACTN</name>
<dbReference type="Gene3D" id="3.40.50.1700">
    <property type="entry name" value="Glycoside hydrolase family 3 C-terminal domain"/>
    <property type="match status" value="1"/>
</dbReference>